<dbReference type="InterPro" id="IPR017941">
    <property type="entry name" value="Rieske_2Fe-2S"/>
</dbReference>
<dbReference type="SUPFAM" id="SSF50022">
    <property type="entry name" value="ISP domain"/>
    <property type="match status" value="1"/>
</dbReference>
<dbReference type="EMBL" id="CP103416">
    <property type="protein sequence ID" value="UVW34639.1"/>
    <property type="molecule type" value="Genomic_DNA"/>
</dbReference>
<dbReference type="InterPro" id="IPR036922">
    <property type="entry name" value="Rieske_2Fe-2S_sf"/>
</dbReference>
<sequence length="105" mass="11597">MTTTTDTFIPAIDITDNKSVAVSLEGKNILICKSNGDYYAVDNQCTHQRAELTAGRIRNCYLACPLHGVRFDLRTGMPKGELTRVPLKTYPVSVAEDGNLHLELD</sequence>
<comment type="similarity">
    <text evidence="6">Belongs to the bacterial ring-hydroxylating dioxygenase ferredoxin component family.</text>
</comment>
<evidence type="ECO:0000256" key="4">
    <source>
        <dbReference type="ARBA" id="ARBA00023014"/>
    </source>
</evidence>
<evidence type="ECO:0000256" key="2">
    <source>
        <dbReference type="ARBA" id="ARBA00022723"/>
    </source>
</evidence>
<evidence type="ECO:0000256" key="6">
    <source>
        <dbReference type="ARBA" id="ARBA00038001"/>
    </source>
</evidence>
<dbReference type="Gene3D" id="2.102.10.10">
    <property type="entry name" value="Rieske [2Fe-2S] iron-sulphur domain"/>
    <property type="match status" value="1"/>
</dbReference>
<dbReference type="PANTHER" id="PTHR21496:SF0">
    <property type="entry name" value="RIESKE DOMAIN-CONTAINING PROTEIN"/>
    <property type="match status" value="1"/>
</dbReference>
<keyword evidence="9" id="KW-1185">Reference proteome</keyword>
<keyword evidence="3" id="KW-0408">Iron</keyword>
<organism evidence="8 9">
    <name type="scientific">SAR92 clade bacterium H455</name>
    <dbReference type="NCBI Taxonomy" id="2974818"/>
    <lineage>
        <taxon>Bacteria</taxon>
        <taxon>Pseudomonadati</taxon>
        <taxon>Pseudomonadota</taxon>
        <taxon>Gammaproteobacteria</taxon>
        <taxon>Cellvibrionales</taxon>
        <taxon>Porticoccaceae</taxon>
        <taxon>SAR92 clade</taxon>
    </lineage>
</organism>
<gene>
    <name evidence="8" type="ORF">NYF23_11555</name>
</gene>
<evidence type="ECO:0000256" key="5">
    <source>
        <dbReference type="ARBA" id="ARBA00034078"/>
    </source>
</evidence>
<dbReference type="PANTHER" id="PTHR21496">
    <property type="entry name" value="FERREDOXIN-RELATED"/>
    <property type="match status" value="1"/>
</dbReference>
<dbReference type="PROSITE" id="PS51296">
    <property type="entry name" value="RIESKE"/>
    <property type="match status" value="1"/>
</dbReference>
<accession>A0ABY5TN46</accession>
<evidence type="ECO:0000259" key="7">
    <source>
        <dbReference type="PROSITE" id="PS51296"/>
    </source>
</evidence>
<evidence type="ECO:0000256" key="1">
    <source>
        <dbReference type="ARBA" id="ARBA00022714"/>
    </source>
</evidence>
<name>A0ABY5TN46_9GAMM</name>
<dbReference type="Proteomes" id="UP001059934">
    <property type="component" value="Chromosome"/>
</dbReference>
<reference evidence="8" key="1">
    <citation type="submission" date="2022-08" db="EMBL/GenBank/DDBJ databases">
        <title>Catabolic pathway analysis in culturable SAR92 clade bacteria reveals their overlooked roles in DMSP degradation in coastal seas.</title>
        <authorList>
            <person name="He X."/>
            <person name="Zhang X."/>
            <person name="Zhang Y."/>
        </authorList>
    </citation>
    <scope>NUCLEOTIDE SEQUENCE</scope>
    <source>
        <strain evidence="8">H455</strain>
    </source>
</reference>
<feature type="domain" description="Rieske" evidence="7">
    <location>
        <begin position="6"/>
        <end position="101"/>
    </location>
</feature>
<comment type="cofactor">
    <cofactor evidence="5">
        <name>[2Fe-2S] cluster</name>
        <dbReference type="ChEBI" id="CHEBI:190135"/>
    </cofactor>
</comment>
<evidence type="ECO:0000256" key="3">
    <source>
        <dbReference type="ARBA" id="ARBA00023004"/>
    </source>
</evidence>
<keyword evidence="4" id="KW-0411">Iron-sulfur</keyword>
<dbReference type="Pfam" id="PF00355">
    <property type="entry name" value="Rieske"/>
    <property type="match status" value="1"/>
</dbReference>
<proteinExistence type="inferred from homology"/>
<keyword evidence="2" id="KW-0479">Metal-binding</keyword>
<keyword evidence="1" id="KW-0001">2Fe-2S</keyword>
<evidence type="ECO:0000313" key="8">
    <source>
        <dbReference type="EMBL" id="UVW34639.1"/>
    </source>
</evidence>
<evidence type="ECO:0000313" key="9">
    <source>
        <dbReference type="Proteomes" id="UP001059934"/>
    </source>
</evidence>
<protein>
    <submittedName>
        <fullName evidence="8">Rieske 2Fe-2S domain-containing protein</fullName>
    </submittedName>
</protein>